<dbReference type="STRING" id="1423758.FC41_GL000119"/>
<gene>
    <name evidence="1" type="ORF">BN55_08905</name>
</gene>
<evidence type="ECO:0008006" key="3">
    <source>
        <dbReference type="Google" id="ProtNLM"/>
    </source>
</evidence>
<dbReference type="OrthoDB" id="2307796at2"/>
<dbReference type="eggNOG" id="ENOG5030AU3">
    <property type="taxonomic scope" value="Bacteria"/>
</dbReference>
<accession>I7L9M5</accession>
<keyword evidence="2" id="KW-1185">Reference proteome</keyword>
<name>I7L9M5_9LACO</name>
<evidence type="ECO:0000313" key="2">
    <source>
        <dbReference type="Proteomes" id="UP000009320"/>
    </source>
</evidence>
<dbReference type="Proteomes" id="UP000009320">
    <property type="component" value="Unassembled WGS sequence"/>
</dbReference>
<reference evidence="1 2" key="1">
    <citation type="submission" date="2012-06" db="EMBL/GenBank/DDBJ databases">
        <title>Draft Genome Sequence of Lactobacillus hominis Strain CRBIP 24.179T, isolated from human intestine.</title>
        <authorList>
            <person name="Cousin S."/>
            <person name="Ma L."/>
            <person name="Bizet C."/>
            <person name="Loux V."/>
            <person name="Bouchier C."/>
            <person name="Clermont D."/>
            <person name="Creno S."/>
        </authorList>
    </citation>
    <scope>NUCLEOTIDE SEQUENCE [LARGE SCALE GENOMIC DNA]</scope>
    <source>
        <strain evidence="2">CRBIP 24.179T</strain>
    </source>
</reference>
<organism evidence="1 2">
    <name type="scientific">Lactobacillus hominis DSM 23910 = CRBIP 24.179</name>
    <dbReference type="NCBI Taxonomy" id="1423758"/>
    <lineage>
        <taxon>Bacteria</taxon>
        <taxon>Bacillati</taxon>
        <taxon>Bacillota</taxon>
        <taxon>Bacilli</taxon>
        <taxon>Lactobacillales</taxon>
        <taxon>Lactobacillaceae</taxon>
        <taxon>Lactobacillus</taxon>
    </lineage>
</organism>
<proteinExistence type="predicted"/>
<protein>
    <recommendedName>
        <fullName evidence="3">DUF1828 domain-containing protein</fullName>
    </recommendedName>
</protein>
<dbReference type="RefSeq" id="WP_008470311.1">
    <property type="nucleotide sequence ID" value="NZ_AYZP01000001.1"/>
</dbReference>
<dbReference type="AlphaFoldDB" id="I7L9M5"/>
<sequence>MFNDSLLNILQASWKKWDNPSVSVKAVNPNEYIVFTDQTNDLNEGIYFYLKTNSDGTYSLSDRVLTVNSVNREIGDFNAIKHEAARIAAQYGILLNNQGEFVNEEVGQLNLSSAMYNFERMLYDVMDYAARNVR</sequence>
<comment type="caution">
    <text evidence="1">The sequence shown here is derived from an EMBL/GenBank/DDBJ whole genome shotgun (WGS) entry which is preliminary data.</text>
</comment>
<dbReference type="EMBL" id="CAKE01000004">
    <property type="protein sequence ID" value="CCI81519.1"/>
    <property type="molecule type" value="Genomic_DNA"/>
</dbReference>
<dbReference type="GeneID" id="82846781"/>
<dbReference type="PATRIC" id="fig|1423758.3.peg.122"/>
<evidence type="ECO:0000313" key="1">
    <source>
        <dbReference type="EMBL" id="CCI81519.1"/>
    </source>
</evidence>